<dbReference type="GO" id="GO:0046872">
    <property type="term" value="F:metal ion binding"/>
    <property type="evidence" value="ECO:0007669"/>
    <property type="project" value="UniProtKB-KW"/>
</dbReference>
<dbReference type="SUPFAM" id="SSF63380">
    <property type="entry name" value="Riboflavin synthase domain-like"/>
    <property type="match status" value="1"/>
</dbReference>
<sequence length="278" mass="30579">MYRIIERKDLSSTIKLMRIAAPEIAKKAQAGQFVILRIHDHGERIPMTIADFDRAQGTITIVFQVVGKSTEELATLKEGESILNFLGPLGQPSEIKKYGKAVCIGGGVGVAPIYPIARALHEAGNQVISIIGARNEKMLFYEEEMNSVSDHFHIVTDDGSRGNQGLVTDILCDLLESGEQIDLVFAIGPVPMMRAVAELTRGHGIKTFVSLNPIMVDGTGMCGGCRVSVGETSKFACVDGPDFDAHQVDFDQLLERQKMYCQEEQDSKEHWHQCKCRG</sequence>
<dbReference type="PIRSF" id="PIRSF006816">
    <property type="entry name" value="Cyc3_hyd_g"/>
    <property type="match status" value="1"/>
</dbReference>
<dbReference type="InterPro" id="IPR019480">
    <property type="entry name" value="Dihydroorotate_DH_Fe-S-bd"/>
</dbReference>
<keyword evidence="1" id="KW-0274">FAD</keyword>
<keyword evidence="2" id="KW-0411">Iron-sulfur</keyword>
<keyword evidence="5" id="KW-1185">Reference proteome</keyword>
<accession>A0A0B7MDB5</accession>
<dbReference type="SUPFAM" id="SSF52343">
    <property type="entry name" value="Ferredoxin reductase-like, C-terminal NADP-linked domain"/>
    <property type="match status" value="1"/>
</dbReference>
<dbReference type="InterPro" id="IPR017927">
    <property type="entry name" value="FAD-bd_FR_type"/>
</dbReference>
<comment type="cofactor">
    <cofactor evidence="1">
        <name>FAD</name>
        <dbReference type="ChEBI" id="CHEBI:57692"/>
    </cofactor>
    <text evidence="1">Binds 1 FAD per subunit.</text>
</comment>
<dbReference type="EMBL" id="CDRZ01000051">
    <property type="protein sequence ID" value="CEO88065.1"/>
    <property type="molecule type" value="Genomic_DNA"/>
</dbReference>
<evidence type="ECO:0000256" key="2">
    <source>
        <dbReference type="PIRSR" id="PIRSR006816-2"/>
    </source>
</evidence>
<dbReference type="InterPro" id="IPR050353">
    <property type="entry name" value="PyrK_electron_transfer"/>
</dbReference>
<comment type="cofactor">
    <cofactor evidence="2">
        <name>[2Fe-2S] cluster</name>
        <dbReference type="ChEBI" id="CHEBI:190135"/>
    </cofactor>
    <text evidence="2">Binds 1 [2Fe-2S] cluster per subunit.</text>
</comment>
<dbReference type="Pfam" id="PF00175">
    <property type="entry name" value="NAD_binding_1"/>
    <property type="match status" value="1"/>
</dbReference>
<dbReference type="PANTHER" id="PTHR43513">
    <property type="entry name" value="DIHYDROOROTATE DEHYDROGENASE B (NAD(+)), ELECTRON TRANSFER SUBUNIT"/>
    <property type="match status" value="1"/>
</dbReference>
<dbReference type="Proteomes" id="UP000046155">
    <property type="component" value="Unassembled WGS sequence"/>
</dbReference>
<dbReference type="Gene3D" id="3.40.50.80">
    <property type="entry name" value="Nucleotide-binding domain of ferredoxin-NADP reductase (FNR) module"/>
    <property type="match status" value="1"/>
</dbReference>
<keyword evidence="2" id="KW-0408">Iron</keyword>
<dbReference type="GO" id="GO:0006221">
    <property type="term" value="P:pyrimidine nucleotide biosynthetic process"/>
    <property type="evidence" value="ECO:0007669"/>
    <property type="project" value="InterPro"/>
</dbReference>
<dbReference type="PROSITE" id="PS51384">
    <property type="entry name" value="FAD_FR"/>
    <property type="match status" value="1"/>
</dbReference>
<dbReference type="InterPro" id="IPR039261">
    <property type="entry name" value="FNR_nucleotide-bd"/>
</dbReference>
<feature type="binding site" evidence="2">
    <location>
        <position position="237"/>
    </location>
    <ligand>
        <name>[2Fe-2S] cluster</name>
        <dbReference type="ChEBI" id="CHEBI:190135"/>
    </ligand>
</feature>
<gene>
    <name evidence="4" type="ORF">SSCH_1440005</name>
</gene>
<dbReference type="Pfam" id="PF10418">
    <property type="entry name" value="DHODB_Fe-S_bind"/>
    <property type="match status" value="1"/>
</dbReference>
<reference evidence="5" key="1">
    <citation type="submission" date="2015-01" db="EMBL/GenBank/DDBJ databases">
        <authorList>
            <person name="Manzoor Shahid"/>
            <person name="Zubair Saima"/>
        </authorList>
    </citation>
    <scope>NUCLEOTIDE SEQUENCE [LARGE SCALE GENOMIC DNA]</scope>
    <source>
        <strain evidence="5">Sp3</strain>
    </source>
</reference>
<evidence type="ECO:0000256" key="1">
    <source>
        <dbReference type="PIRSR" id="PIRSR006816-1"/>
    </source>
</evidence>
<dbReference type="RefSeq" id="WP_044664305.1">
    <property type="nucleotide sequence ID" value="NZ_CDRZ01000051.1"/>
</dbReference>
<dbReference type="InterPro" id="IPR001433">
    <property type="entry name" value="OxRdtase_FAD/NAD-bd"/>
</dbReference>
<feature type="binding site" evidence="2">
    <location>
        <position position="222"/>
    </location>
    <ligand>
        <name>[2Fe-2S] cluster</name>
        <dbReference type="ChEBI" id="CHEBI:190135"/>
    </ligand>
</feature>
<dbReference type="NCBIfam" id="NF004862">
    <property type="entry name" value="PRK06222.1"/>
    <property type="match status" value="1"/>
</dbReference>
<evidence type="ECO:0000313" key="4">
    <source>
        <dbReference type="EMBL" id="CEO88065.1"/>
    </source>
</evidence>
<keyword evidence="2" id="KW-0001">2Fe-2S</keyword>
<organism evidence="4 5">
    <name type="scientific">Syntrophaceticus schinkii</name>
    <dbReference type="NCBI Taxonomy" id="499207"/>
    <lineage>
        <taxon>Bacteria</taxon>
        <taxon>Bacillati</taxon>
        <taxon>Bacillota</taxon>
        <taxon>Clostridia</taxon>
        <taxon>Thermoanaerobacterales</taxon>
        <taxon>Thermoanaerobacterales Family III. Incertae Sedis</taxon>
        <taxon>Syntrophaceticus</taxon>
    </lineage>
</organism>
<dbReference type="OrthoDB" id="9778346at2"/>
<proteinExistence type="predicted"/>
<keyword evidence="1" id="KW-0285">Flavoprotein</keyword>
<dbReference type="Gene3D" id="2.40.30.10">
    <property type="entry name" value="Translation factors"/>
    <property type="match status" value="1"/>
</dbReference>
<dbReference type="GO" id="GO:0051537">
    <property type="term" value="F:2 iron, 2 sulfur cluster binding"/>
    <property type="evidence" value="ECO:0007669"/>
    <property type="project" value="UniProtKB-KW"/>
</dbReference>
<name>A0A0B7MDB5_9FIRM</name>
<dbReference type="GO" id="GO:0050660">
    <property type="term" value="F:flavin adenine dinucleotide binding"/>
    <property type="evidence" value="ECO:0007669"/>
    <property type="project" value="InterPro"/>
</dbReference>
<evidence type="ECO:0000259" key="3">
    <source>
        <dbReference type="PROSITE" id="PS51384"/>
    </source>
</evidence>
<dbReference type="PANTHER" id="PTHR43513:SF3">
    <property type="entry name" value="DIHYDROOROTATE DEHYDROGENASE B (NAD(+)), ELECTRON TRANSFER SUBUNIT-RELATED"/>
    <property type="match status" value="1"/>
</dbReference>
<dbReference type="CDD" id="cd06219">
    <property type="entry name" value="DHOD_e_trans_like1"/>
    <property type="match status" value="1"/>
</dbReference>
<feature type="domain" description="FAD-binding FR-type" evidence="3">
    <location>
        <begin position="1"/>
        <end position="95"/>
    </location>
</feature>
<dbReference type="InterPro" id="IPR012165">
    <property type="entry name" value="Cyt_c3_hydrogenase_gsu"/>
</dbReference>
<dbReference type="AlphaFoldDB" id="A0A0B7MDB5"/>
<evidence type="ECO:0000313" key="5">
    <source>
        <dbReference type="Proteomes" id="UP000046155"/>
    </source>
</evidence>
<feature type="binding site" evidence="1">
    <location>
        <begin position="62"/>
        <end position="64"/>
    </location>
    <ligand>
        <name>FAD</name>
        <dbReference type="ChEBI" id="CHEBI:57692"/>
    </ligand>
</feature>
<keyword evidence="2" id="KW-0479">Metal-binding</keyword>
<feature type="binding site" evidence="2">
    <location>
        <position position="225"/>
    </location>
    <ligand>
        <name>[2Fe-2S] cluster</name>
        <dbReference type="ChEBI" id="CHEBI:190135"/>
    </ligand>
</feature>
<protein>
    <recommendedName>
        <fullName evidence="3">FAD-binding FR-type domain-containing protein</fullName>
    </recommendedName>
</protein>
<dbReference type="InterPro" id="IPR017938">
    <property type="entry name" value="Riboflavin_synthase-like_b-brl"/>
</dbReference>
<dbReference type="GO" id="GO:0016491">
    <property type="term" value="F:oxidoreductase activity"/>
    <property type="evidence" value="ECO:0007669"/>
    <property type="project" value="InterPro"/>
</dbReference>